<dbReference type="Proteomes" id="UP001189429">
    <property type="component" value="Unassembled WGS sequence"/>
</dbReference>
<dbReference type="EMBL" id="CAUYUJ010002266">
    <property type="protein sequence ID" value="CAK0799987.1"/>
    <property type="molecule type" value="Genomic_DNA"/>
</dbReference>
<name>A0ABN9Q629_9DINO</name>
<comment type="caution">
    <text evidence="2">The sequence shown here is derived from an EMBL/GenBank/DDBJ whole genome shotgun (WGS) entry which is preliminary data.</text>
</comment>
<protein>
    <submittedName>
        <fullName evidence="2">Uncharacterized protein</fullName>
    </submittedName>
</protein>
<gene>
    <name evidence="2" type="ORF">PCOR1329_LOCUS8283</name>
</gene>
<sequence length="138" mass="14538">MGIDVYRLSVIPVLREGMAEADAQAVQSRAHHFDVLQCRCSSPEDSQKIMDVILAAFGTSDAFNETIRGMLRDAGITDHECSDCSSESSDGSASACRRTGARGPTVQWIASATCGYDSPVVGDSDSSGSDKSQVEGQG</sequence>
<organism evidence="2 3">
    <name type="scientific">Prorocentrum cordatum</name>
    <dbReference type="NCBI Taxonomy" id="2364126"/>
    <lineage>
        <taxon>Eukaryota</taxon>
        <taxon>Sar</taxon>
        <taxon>Alveolata</taxon>
        <taxon>Dinophyceae</taxon>
        <taxon>Prorocentrales</taxon>
        <taxon>Prorocentraceae</taxon>
        <taxon>Prorocentrum</taxon>
    </lineage>
</organism>
<feature type="compositionally biased region" description="Low complexity" evidence="1">
    <location>
        <begin position="117"/>
        <end position="131"/>
    </location>
</feature>
<evidence type="ECO:0000256" key="1">
    <source>
        <dbReference type="SAM" id="MobiDB-lite"/>
    </source>
</evidence>
<reference evidence="2" key="1">
    <citation type="submission" date="2023-10" db="EMBL/GenBank/DDBJ databases">
        <authorList>
            <person name="Chen Y."/>
            <person name="Shah S."/>
            <person name="Dougan E. K."/>
            <person name="Thang M."/>
            <person name="Chan C."/>
        </authorList>
    </citation>
    <scope>NUCLEOTIDE SEQUENCE [LARGE SCALE GENOMIC DNA]</scope>
</reference>
<evidence type="ECO:0000313" key="3">
    <source>
        <dbReference type="Proteomes" id="UP001189429"/>
    </source>
</evidence>
<evidence type="ECO:0000313" key="2">
    <source>
        <dbReference type="EMBL" id="CAK0799987.1"/>
    </source>
</evidence>
<keyword evidence="3" id="KW-1185">Reference proteome</keyword>
<accession>A0ABN9Q629</accession>
<proteinExistence type="predicted"/>
<feature type="region of interest" description="Disordered" evidence="1">
    <location>
        <begin position="117"/>
        <end position="138"/>
    </location>
</feature>